<protein>
    <submittedName>
        <fullName evidence="2 4">Uncharacterized protein</fullName>
    </submittedName>
</protein>
<reference evidence="2 3" key="1">
    <citation type="submission" date="2018-10" db="EMBL/GenBank/DDBJ databases">
        <authorList>
            <consortium name="Pathogen Informatics"/>
        </authorList>
    </citation>
    <scope>NUCLEOTIDE SEQUENCE [LARGE SCALE GENOMIC DNA]</scope>
</reference>
<proteinExistence type="predicted"/>
<feature type="compositionally biased region" description="Basic and acidic residues" evidence="1">
    <location>
        <begin position="1"/>
        <end position="18"/>
    </location>
</feature>
<dbReference type="EMBL" id="UXSR01000154">
    <property type="protein sequence ID" value="VDD75298.1"/>
    <property type="molecule type" value="Genomic_DNA"/>
</dbReference>
<feature type="region of interest" description="Disordered" evidence="1">
    <location>
        <begin position="1"/>
        <end position="44"/>
    </location>
</feature>
<feature type="region of interest" description="Disordered" evidence="1">
    <location>
        <begin position="57"/>
        <end position="92"/>
    </location>
</feature>
<keyword evidence="3" id="KW-1185">Reference proteome</keyword>
<reference evidence="4" key="2">
    <citation type="submission" date="2019-11" db="UniProtKB">
        <authorList>
            <consortium name="WormBaseParasite"/>
        </authorList>
    </citation>
    <scope>IDENTIFICATION</scope>
</reference>
<name>A0A0R3U3W3_MESCO</name>
<evidence type="ECO:0000313" key="3">
    <source>
        <dbReference type="Proteomes" id="UP000267029"/>
    </source>
</evidence>
<dbReference type="AlphaFoldDB" id="A0A0R3U3W3"/>
<evidence type="ECO:0000313" key="4">
    <source>
        <dbReference type="WBParaSite" id="MCU_005838-RA"/>
    </source>
</evidence>
<gene>
    <name evidence="2" type="ORF">MCOS_LOCUS1301</name>
</gene>
<dbReference type="OrthoDB" id="6250394at2759"/>
<dbReference type="Proteomes" id="UP000267029">
    <property type="component" value="Unassembled WGS sequence"/>
</dbReference>
<dbReference type="WBParaSite" id="MCU_005838-RA">
    <property type="protein sequence ID" value="MCU_005838-RA"/>
    <property type="gene ID" value="MCU_005838"/>
</dbReference>
<feature type="compositionally biased region" description="Polar residues" evidence="1">
    <location>
        <begin position="172"/>
        <end position="193"/>
    </location>
</feature>
<sequence>MQPEAKDKPGEPTGRNDSDINIQESPHSEILSPQGESNKCDRPNRFVRRFKVFGPIRRQSSHETNSCPIIDDRSNSASPTRRQPHPAGMRTFRGFGQPIGIDERILEWPPPEPRPLLYRPIMPQFGLMLGGLPQPPHNPNVWVFGPTANVQQVMFDDGAEVIEAEDGRENLNEQSSPQISHGQGSALHRTTSEVSVNVDPLSFEIDDGLREEATPMILQTGGASSSLAASFSGLHPVESSEPDNLRPPVDELFIEQAPGVSLTPSNEEAYGTVRVQQANIEPPPRPIFFVIVDTNEGGPADDEQQATQFHFALVQLLAQLESASEDESLL</sequence>
<evidence type="ECO:0000313" key="2">
    <source>
        <dbReference type="EMBL" id="VDD75298.1"/>
    </source>
</evidence>
<organism evidence="4">
    <name type="scientific">Mesocestoides corti</name>
    <name type="common">Flatworm</name>
    <dbReference type="NCBI Taxonomy" id="53468"/>
    <lineage>
        <taxon>Eukaryota</taxon>
        <taxon>Metazoa</taxon>
        <taxon>Spiralia</taxon>
        <taxon>Lophotrochozoa</taxon>
        <taxon>Platyhelminthes</taxon>
        <taxon>Cestoda</taxon>
        <taxon>Eucestoda</taxon>
        <taxon>Cyclophyllidea</taxon>
        <taxon>Mesocestoididae</taxon>
        <taxon>Mesocestoides</taxon>
    </lineage>
</organism>
<evidence type="ECO:0000256" key="1">
    <source>
        <dbReference type="SAM" id="MobiDB-lite"/>
    </source>
</evidence>
<feature type="region of interest" description="Disordered" evidence="1">
    <location>
        <begin position="168"/>
        <end position="193"/>
    </location>
</feature>
<accession>A0A0R3U3W3</accession>